<comment type="caution">
    <text evidence="1">The sequence shown here is derived from an EMBL/GenBank/DDBJ whole genome shotgun (WGS) entry which is preliminary data.</text>
</comment>
<sequence>MTGFSVDWLDLREAADQLARDDKLLQQAVDWVATNNPIETEVTLVDLGAGTGSTLRAFATIAENTSSQFLSWRLVDLDTGLLAEARQRHKSSLRLQTYALDLTDIDSLPLKGARLVTASALFDLVSANFLDELAGSLKRSCKQYPVGLYAALNYDGTIRWTPGHPLDDAVLDVFNKDQQRDKGFGIALGPGSGLYMDRLFNKSGFQVFSAKSPWILDRADNQLVDALINGIAEVVAQRSQLDPASLQDWGEFRKSQLFSGTCLVGHTDLLALPRDRLDR</sequence>
<dbReference type="EMBL" id="NTJZ01000006">
    <property type="protein sequence ID" value="PDH33785.1"/>
    <property type="molecule type" value="Genomic_DNA"/>
</dbReference>
<dbReference type="Proteomes" id="UP000219329">
    <property type="component" value="Unassembled WGS sequence"/>
</dbReference>
<evidence type="ECO:0000313" key="2">
    <source>
        <dbReference type="Proteomes" id="UP000219329"/>
    </source>
</evidence>
<accession>A0A2A5WB68</accession>
<reference evidence="1 2" key="1">
    <citation type="submission" date="2017-08" db="EMBL/GenBank/DDBJ databases">
        <title>Fine stratification of microbial communities through a metagenomic profile of the photic zone.</title>
        <authorList>
            <person name="Haro-Moreno J.M."/>
            <person name="Lopez-Perez M."/>
            <person name="De La Torre J."/>
            <person name="Picazo A."/>
            <person name="Camacho A."/>
            <person name="Rodriguez-Valera F."/>
        </authorList>
    </citation>
    <scope>NUCLEOTIDE SEQUENCE [LARGE SCALE GENOMIC DNA]</scope>
    <source>
        <strain evidence="1">MED-G28</strain>
    </source>
</reference>
<protein>
    <submittedName>
        <fullName evidence="1">Methyltransferase type 11</fullName>
    </submittedName>
</protein>
<name>A0A2A5WB68_9GAMM</name>
<dbReference type="InterPro" id="IPR029063">
    <property type="entry name" value="SAM-dependent_MTases_sf"/>
</dbReference>
<organism evidence="1 2">
    <name type="scientific">OM182 bacterium MED-G28</name>
    <dbReference type="NCBI Taxonomy" id="1986256"/>
    <lineage>
        <taxon>Bacteria</taxon>
        <taxon>Pseudomonadati</taxon>
        <taxon>Pseudomonadota</taxon>
        <taxon>Gammaproteobacteria</taxon>
        <taxon>OMG group</taxon>
        <taxon>OM182 clade</taxon>
    </lineage>
</organism>
<gene>
    <name evidence="1" type="ORF">CNF02_07080</name>
</gene>
<keyword evidence="1" id="KW-0808">Transferase</keyword>
<keyword evidence="1" id="KW-0489">Methyltransferase</keyword>
<dbReference type="SUPFAM" id="SSF53335">
    <property type="entry name" value="S-adenosyl-L-methionine-dependent methyltransferases"/>
    <property type="match status" value="1"/>
</dbReference>
<dbReference type="GO" id="GO:0032259">
    <property type="term" value="P:methylation"/>
    <property type="evidence" value="ECO:0007669"/>
    <property type="project" value="UniProtKB-KW"/>
</dbReference>
<proteinExistence type="predicted"/>
<dbReference type="GO" id="GO:0008168">
    <property type="term" value="F:methyltransferase activity"/>
    <property type="evidence" value="ECO:0007669"/>
    <property type="project" value="UniProtKB-KW"/>
</dbReference>
<dbReference type="AlphaFoldDB" id="A0A2A5WB68"/>
<dbReference type="Gene3D" id="3.40.50.150">
    <property type="entry name" value="Vaccinia Virus protein VP39"/>
    <property type="match status" value="1"/>
</dbReference>
<evidence type="ECO:0000313" key="1">
    <source>
        <dbReference type="EMBL" id="PDH33785.1"/>
    </source>
</evidence>